<evidence type="ECO:0000313" key="2">
    <source>
        <dbReference type="Proteomes" id="UP000038045"/>
    </source>
</evidence>
<accession>A0A0N4Z3R0</accession>
<organism evidence="2 3">
    <name type="scientific">Parastrongyloides trichosuri</name>
    <name type="common">Possum-specific nematode worm</name>
    <dbReference type="NCBI Taxonomy" id="131310"/>
    <lineage>
        <taxon>Eukaryota</taxon>
        <taxon>Metazoa</taxon>
        <taxon>Ecdysozoa</taxon>
        <taxon>Nematoda</taxon>
        <taxon>Chromadorea</taxon>
        <taxon>Rhabditida</taxon>
        <taxon>Tylenchina</taxon>
        <taxon>Panagrolaimomorpha</taxon>
        <taxon>Strongyloidoidea</taxon>
        <taxon>Strongyloididae</taxon>
        <taxon>Parastrongyloides</taxon>
    </lineage>
</organism>
<protein>
    <submittedName>
        <fullName evidence="3">PE-PGRS family protein</fullName>
    </submittedName>
</protein>
<evidence type="ECO:0000313" key="3">
    <source>
        <dbReference type="WBParaSite" id="PTRK_0000155300.1"/>
    </source>
</evidence>
<proteinExistence type="predicted"/>
<dbReference type="WBParaSite" id="PTRK_0000155300.1">
    <property type="protein sequence ID" value="PTRK_0000155300.1"/>
    <property type="gene ID" value="PTRK_0000155300"/>
</dbReference>
<keyword evidence="2" id="KW-1185">Reference proteome</keyword>
<sequence>MIAGLHRLDIAGLDGRDETIGQGEDAVIVGCGHRDRLQRRALRRPLAQGDAVDGAVVGHEDVFGDDVVGARSGHAREAPGVHDGDVRDRHDEAARRLLVRHARDHDPVGVHHARAPGRAAGDDPAALDGFGLHGRSGGGRQQDEAARTEQLILRLGRQLGGVKVVADVEGGDPGGRDAALRQDVDDFIDRLQIGFGAAPTLGDQHLHDACIDQVANGVVVRTAQDLGLGRAGLERGQQIVRPSDQFGGGSHGGSKDEVEVEGADALATSAPDDQNVADAEGVVDHQFVRQVLAPQADAPAAVRQFQRQAAVHHGVRLTHGQVSGGVQGAEAGVHVGHVPHAGLSRDPAEVEVVLVVEGDAVAPFGSVGHRQIGAVDDAQTVAQIGHELIIAGVQIADAGRDGEDVGQQRRGLGLEARDGGRAHVGDQRLVDQRAGDQLLHALLHILIVAGEDGGVQAQTAVEQVALHADFVGVDRFGVIGTDRQEGPGATVEAPGAEAARILGVGHQGVRPLVADPDLGREIVEAGLERLRVRIEQRLGGEGLLFLAVAAAGRHGQAGQNLIVGLAEHGPGIGLLLGVDGRSGGRRTEHRAELTRGDVVFLGHVIGADHIGQGTVGVGREAQFLAELVVRLVTVDGHERRRRAVEVAQHLGVGLAVACDGGQLDRAEIPIGVQGDAQGLQVREDVVADVAEEGIAVRIGRLAEPRQDHGRQTGVLERRAGALVLGVVDDQGGVEARRRGPQQGAAHRGDVLGAHVAAVVILDVAVVGLGQEREFPGQLVLDQGAFHAGAQFLAAVGAERRLGAGAEVEGGASRLDADHAADCVAAVQGSLRPAQYGHAADVEEVLHRADVARQIDAIQLHADRRFEAGFDVGVAEAADVEGAGEGIGADRGQDHVGHLAVQVQQALDLAVLKRFHAEGADRQGHVLQPLFPALSRDDDVGDGGGLGFGGRGLLRHDGRCADDGQGRAALEPV</sequence>
<evidence type="ECO:0000256" key="1">
    <source>
        <dbReference type="SAM" id="MobiDB-lite"/>
    </source>
</evidence>
<name>A0A0N4Z3R0_PARTI</name>
<dbReference type="AlphaFoldDB" id="A0A0N4Z3R0"/>
<reference evidence="3" key="1">
    <citation type="submission" date="2017-02" db="UniProtKB">
        <authorList>
            <consortium name="WormBaseParasite"/>
        </authorList>
    </citation>
    <scope>IDENTIFICATION</scope>
</reference>
<dbReference type="Proteomes" id="UP000038045">
    <property type="component" value="Unplaced"/>
</dbReference>
<feature type="region of interest" description="Disordered" evidence="1">
    <location>
        <begin position="241"/>
        <end position="260"/>
    </location>
</feature>